<dbReference type="Pfam" id="PF21323">
    <property type="entry name" value="KDM5_C-hel"/>
    <property type="match status" value="1"/>
</dbReference>
<dbReference type="InterPro" id="IPR019787">
    <property type="entry name" value="Znf_PHD-finger"/>
</dbReference>
<comment type="subcellular location">
    <subcellularLocation>
        <location evidence="2">Nucleus</location>
    </subcellularLocation>
</comment>
<gene>
    <name evidence="22" type="ORF">EB796_020688</name>
</gene>
<keyword evidence="12" id="KW-0408">Iron</keyword>
<dbReference type="Gene3D" id="2.60.120.650">
    <property type="entry name" value="Cupin"/>
    <property type="match status" value="2"/>
</dbReference>
<dbReference type="Proteomes" id="UP000593567">
    <property type="component" value="Unassembled WGS sequence"/>
</dbReference>
<dbReference type="SMART" id="SM00501">
    <property type="entry name" value="BRIGHT"/>
    <property type="match status" value="1"/>
</dbReference>
<dbReference type="InterPro" id="IPR003349">
    <property type="entry name" value="JmjN"/>
</dbReference>
<evidence type="ECO:0000256" key="16">
    <source>
        <dbReference type="SAM" id="MobiDB-lite"/>
    </source>
</evidence>
<comment type="cofactor">
    <cofactor evidence="1">
        <name>Fe(2+)</name>
        <dbReference type="ChEBI" id="CHEBI:29033"/>
    </cofactor>
</comment>
<dbReference type="Pfam" id="PF02928">
    <property type="entry name" value="zf-C5HC2"/>
    <property type="match status" value="1"/>
</dbReference>
<dbReference type="GO" id="GO:0003677">
    <property type="term" value="F:DNA binding"/>
    <property type="evidence" value="ECO:0007669"/>
    <property type="project" value="InterPro"/>
</dbReference>
<dbReference type="InterPro" id="IPR013083">
    <property type="entry name" value="Znf_RING/FYVE/PHD"/>
</dbReference>
<evidence type="ECO:0000256" key="3">
    <source>
        <dbReference type="ARBA" id="ARBA00006801"/>
    </source>
</evidence>
<feature type="compositionally biased region" description="Basic residues" evidence="16">
    <location>
        <begin position="1009"/>
        <end position="1026"/>
    </location>
</feature>
<keyword evidence="5" id="KW-0479">Metal-binding</keyword>
<dbReference type="FunFam" id="1.10.150.60:FF:000016">
    <property type="entry name" value="Putative Lysine-specific demethylase 5B"/>
    <property type="match status" value="1"/>
</dbReference>
<feature type="domain" description="JmjN" evidence="20">
    <location>
        <begin position="16"/>
        <end position="57"/>
    </location>
</feature>
<feature type="region of interest" description="Disordered" evidence="16">
    <location>
        <begin position="1002"/>
        <end position="1033"/>
    </location>
</feature>
<dbReference type="SMART" id="SM01014">
    <property type="entry name" value="ARID"/>
    <property type="match status" value="1"/>
</dbReference>
<keyword evidence="13" id="KW-0539">Nucleus</keyword>
<keyword evidence="7 15" id="KW-0863">Zinc-finger</keyword>
<dbReference type="PANTHER" id="PTHR10694:SF33">
    <property type="entry name" value="LYSINE-SPECIFIC DEMETHYLASE 5"/>
    <property type="match status" value="1"/>
</dbReference>
<name>A0A7J7J678_BUGNE</name>
<dbReference type="SMART" id="SM00249">
    <property type="entry name" value="PHD"/>
    <property type="match status" value="3"/>
</dbReference>
<dbReference type="EC" id="1.14.11.67" evidence="4"/>
<dbReference type="SUPFAM" id="SSF57903">
    <property type="entry name" value="FYVE/PHD zinc finger"/>
    <property type="match status" value="3"/>
</dbReference>
<dbReference type="GO" id="GO:0008270">
    <property type="term" value="F:zinc ion binding"/>
    <property type="evidence" value="ECO:0007669"/>
    <property type="project" value="UniProtKB-KW"/>
</dbReference>
<dbReference type="InterPro" id="IPR019786">
    <property type="entry name" value="Zinc_finger_PHD-type_CS"/>
</dbReference>
<evidence type="ECO:0000256" key="8">
    <source>
        <dbReference type="ARBA" id="ARBA00022833"/>
    </source>
</evidence>
<dbReference type="InterPro" id="IPR036431">
    <property type="entry name" value="ARID_dom_sf"/>
</dbReference>
<dbReference type="InterPro" id="IPR004198">
    <property type="entry name" value="Znf_C5HC2"/>
</dbReference>
<evidence type="ECO:0000256" key="2">
    <source>
        <dbReference type="ARBA" id="ARBA00004123"/>
    </source>
</evidence>
<dbReference type="Pfam" id="PF00628">
    <property type="entry name" value="PHD"/>
    <property type="match status" value="2"/>
</dbReference>
<evidence type="ECO:0000259" key="19">
    <source>
        <dbReference type="PROSITE" id="PS51011"/>
    </source>
</evidence>
<feature type="domain" description="ARID" evidence="19">
    <location>
        <begin position="81"/>
        <end position="174"/>
    </location>
</feature>
<keyword evidence="23" id="KW-1185">Reference proteome</keyword>
<dbReference type="GO" id="GO:0034647">
    <property type="term" value="F:histone H3K4me/H3K4me2/H3K4me3 demethylase activity"/>
    <property type="evidence" value="ECO:0007669"/>
    <property type="project" value="UniProtKB-EC"/>
</dbReference>
<dbReference type="SMART" id="SM00558">
    <property type="entry name" value="JmjC"/>
    <property type="match status" value="1"/>
</dbReference>
<dbReference type="GO" id="GO:0006355">
    <property type="term" value="P:regulation of DNA-templated transcription"/>
    <property type="evidence" value="ECO:0007669"/>
    <property type="project" value="TreeGrafter"/>
</dbReference>
<dbReference type="GO" id="GO:0005634">
    <property type="term" value="C:nucleus"/>
    <property type="evidence" value="ECO:0007669"/>
    <property type="project" value="UniProtKB-SubCell"/>
</dbReference>
<dbReference type="PROSITE" id="PS01359">
    <property type="entry name" value="ZF_PHD_1"/>
    <property type="match status" value="1"/>
</dbReference>
<feature type="domain" description="JmjC" evidence="21">
    <location>
        <begin position="391"/>
        <end position="522"/>
    </location>
</feature>
<feature type="compositionally biased region" description="Polar residues" evidence="16">
    <location>
        <begin position="1313"/>
        <end position="1329"/>
    </location>
</feature>
<dbReference type="InterPro" id="IPR013637">
    <property type="entry name" value="Lys_sp_deMease-like_dom"/>
</dbReference>
<comment type="similarity">
    <text evidence="3">Belongs to the JARID1 histone demethylase family.</text>
</comment>
<accession>A0A7J7J678</accession>
<dbReference type="Pfam" id="PF02375">
    <property type="entry name" value="JmjN"/>
    <property type="match status" value="1"/>
</dbReference>
<dbReference type="InterPro" id="IPR001841">
    <property type="entry name" value="Znf_RING"/>
</dbReference>
<reference evidence="22" key="1">
    <citation type="submission" date="2020-06" db="EMBL/GenBank/DDBJ databases">
        <title>Draft genome of Bugula neritina, a colonial animal packing powerful symbionts and potential medicines.</title>
        <authorList>
            <person name="Rayko M."/>
        </authorList>
    </citation>
    <scope>NUCLEOTIDE SEQUENCE [LARGE SCALE GENOMIC DNA]</scope>
    <source>
        <strain evidence="22">Kwan_BN1</strain>
    </source>
</reference>
<dbReference type="InterPro" id="IPR048615">
    <property type="entry name" value="KDM5_C-hel"/>
</dbReference>
<dbReference type="PROSITE" id="PS51011">
    <property type="entry name" value="ARID"/>
    <property type="match status" value="1"/>
</dbReference>
<dbReference type="InterPro" id="IPR003347">
    <property type="entry name" value="JmjC_dom"/>
</dbReference>
<dbReference type="CDD" id="cd15610">
    <property type="entry name" value="PHD3_KDM5A_like"/>
    <property type="match status" value="1"/>
</dbReference>
<dbReference type="EMBL" id="VXIV02003139">
    <property type="protein sequence ID" value="KAF6021041.1"/>
    <property type="molecule type" value="Genomic_DNA"/>
</dbReference>
<proteinExistence type="inferred from homology"/>
<dbReference type="Pfam" id="PF02373">
    <property type="entry name" value="JmjC"/>
    <property type="match status" value="1"/>
</dbReference>
<evidence type="ECO:0000256" key="14">
    <source>
        <dbReference type="ARBA" id="ARBA00048734"/>
    </source>
</evidence>
<dbReference type="InterPro" id="IPR011011">
    <property type="entry name" value="Znf_FYVE_PHD"/>
</dbReference>
<comment type="caution">
    <text evidence="22">The sequence shown here is derived from an EMBL/GenBank/DDBJ whole genome shotgun (WGS) entry which is preliminary data.</text>
</comment>
<dbReference type="GO" id="GO:0000785">
    <property type="term" value="C:chromatin"/>
    <property type="evidence" value="ECO:0007669"/>
    <property type="project" value="TreeGrafter"/>
</dbReference>
<dbReference type="SMART" id="SM00545">
    <property type="entry name" value="JmjN"/>
    <property type="match status" value="1"/>
</dbReference>
<evidence type="ECO:0000256" key="15">
    <source>
        <dbReference type="PROSITE-ProRule" id="PRU00175"/>
    </source>
</evidence>
<dbReference type="PROSITE" id="PS50016">
    <property type="entry name" value="ZF_PHD_2"/>
    <property type="match status" value="1"/>
</dbReference>
<evidence type="ECO:0000256" key="1">
    <source>
        <dbReference type="ARBA" id="ARBA00001954"/>
    </source>
</evidence>
<sequence length="1478" mass="168503">MDFDDSSDQFVRPPEAPVFTPTAAEFVNPVDFISKIRPTIEKTGICKIRPPQGWTPPFAVNVESFKFVPRVQKINELEATTRVKLIFLHKLFKFWELQGVVLRVPTVNRKPLDIHKLYKIVVEEGGYDKVTSGDKWTHIANTRMGLPVNASKCYPSVIKSHYEKILLPYDMFESRTRHAQSVPGESLTVKEEVGDSTNPEVTKPQFHTAGKNIAVSSGAKIEEKTTGGMGPPTLPRRAMRDRSKASYLESEICRICSKTDNESDILSCTNCDESYHRYCLVPRVSRILRGDWRCPQCVAKEYKKPTEVFGFEQSNTPYTLAEFGIAADKFKQSYFNKASVSYIDVEKEFWRLTRSINESVTVLYGADVHALTNGSGFPTEPNDDLSCEDEKYITSPWNLNNLAVNERSVLRYVSGDVSGMKVPWCYVGMCFSSFCWHIEDHWSYSINYNHWGEPKTWYGVPSSHAEQLEMVVRTDQCAGEFIVTAPRAFHAGFNQGYNFAEAVNFCPADWLPMGRASVHNYKQVKRFCVFSHEELICKMAADADNLDLTIAVETHKELLAIVDQERKSRKKLLEHGVKNAERKAFELLPDDERQCHYCKTTCFLSAITCKCEPDKTMCIEHALELCACPGDRKCLRYRYTLDEFPALIRNLGSRVEAYQKWVRDSRAAFNTTKLKDRVSFNVLRQLFLEAKEKDYPDNNLFRSLQRAVKDAEKYVGLVKEVVNRKARSRRHTDPAMRSAARRLSIADLKKLCSELAALACNIKDYGLVEELLKKGMQFQTDVHEALSLEPREREKLVKLHEVGLSLDLDLSEMGDLEQAVEQTKWIKDVEESMAVDEDDLITIDELIILVRRGHELPVHPDVDKVVTELEELLRLSQSWEEKASICLQASPKHTLSTIEAIITECKDVNVYMPNMESLKESVERSLEWKLKAEQALNPSHLHPTLDSLHSLVAKAKTLPIKLDLVNNVNSIIQKVDEWKSEAVSHFVRKESTDSLLDVLLPRQTSKPLTPRKKQQMKKASRQQRLLKNREKDNSSVMADRLLDSKFATENVYEKFASQEVESMKLERLSNQTADSSKLCHCGINPTGSMFQCDLCQRWLHYSCSDFSSNGPTSKSETIKILLCSNCARSNRPKLDVIHRILISLQKIPARFEEAEAVQYLTERVINWQQKALMLMEQTDYRQLNKKFSVIKAKNSFWKGKEAEQEEYEKHLETKPLPDHDYISPQNIPSKKTDYPVFDIPDVEPTKEFCQKLEMILVEGLLVEVTVPESEHLHSFYKTLSEYNLNGLQPPPPLKAKPPRKQVLSLRDENIKSASNSSVSINKPTQEAVISSTTSSHKETKSRRRKGDRKNSTGQKKKKRIVIEITEEEEDWGEYDENCAAVDGCLLPDEESISWVQCERCKQWFHFACIGMTPKELGNGDYFCVLCQPSDSDKGDLVIGELDSKSDGGLSIKTVDDPLKCSTEDGILVFPPLSNDAMS</sequence>
<dbReference type="Gene3D" id="1.10.150.60">
    <property type="entry name" value="ARID DNA-binding domain"/>
    <property type="match status" value="1"/>
</dbReference>
<evidence type="ECO:0000256" key="10">
    <source>
        <dbReference type="ARBA" id="ARBA00022964"/>
    </source>
</evidence>
<dbReference type="InterPro" id="IPR001965">
    <property type="entry name" value="Znf_PHD"/>
</dbReference>
<protein>
    <recommendedName>
        <fullName evidence="4">[histone H3]-trimethyl-L-lysine(4) demethylase</fullName>
        <ecNumber evidence="4">1.14.11.67</ecNumber>
    </recommendedName>
</protein>
<dbReference type="InterPro" id="IPR001606">
    <property type="entry name" value="ARID_dom"/>
</dbReference>
<feature type="region of interest" description="Disordered" evidence="16">
    <location>
        <begin position="182"/>
        <end position="204"/>
    </location>
</feature>
<evidence type="ECO:0000256" key="13">
    <source>
        <dbReference type="ARBA" id="ARBA00023242"/>
    </source>
</evidence>
<keyword evidence="8" id="KW-0862">Zinc</keyword>
<evidence type="ECO:0000256" key="5">
    <source>
        <dbReference type="ARBA" id="ARBA00022723"/>
    </source>
</evidence>
<evidence type="ECO:0000256" key="9">
    <source>
        <dbReference type="ARBA" id="ARBA00022853"/>
    </source>
</evidence>
<evidence type="ECO:0000256" key="11">
    <source>
        <dbReference type="ARBA" id="ARBA00023002"/>
    </source>
</evidence>
<dbReference type="PROSITE" id="PS51184">
    <property type="entry name" value="JMJC"/>
    <property type="match status" value="1"/>
</dbReference>
<dbReference type="OrthoDB" id="1678912at2759"/>
<dbReference type="Pfam" id="PF01388">
    <property type="entry name" value="ARID"/>
    <property type="match status" value="1"/>
</dbReference>
<evidence type="ECO:0000256" key="12">
    <source>
        <dbReference type="ARBA" id="ARBA00023004"/>
    </source>
</evidence>
<feature type="domain" description="PHD-type" evidence="17">
    <location>
        <begin position="250"/>
        <end position="300"/>
    </location>
</feature>
<evidence type="ECO:0000313" key="22">
    <source>
        <dbReference type="EMBL" id="KAF6021041.1"/>
    </source>
</evidence>
<organism evidence="22 23">
    <name type="scientific">Bugula neritina</name>
    <name type="common">Brown bryozoan</name>
    <name type="synonym">Sertularia neritina</name>
    <dbReference type="NCBI Taxonomy" id="10212"/>
    <lineage>
        <taxon>Eukaryota</taxon>
        <taxon>Metazoa</taxon>
        <taxon>Spiralia</taxon>
        <taxon>Lophotrochozoa</taxon>
        <taxon>Bryozoa</taxon>
        <taxon>Gymnolaemata</taxon>
        <taxon>Cheilostomatida</taxon>
        <taxon>Flustrina</taxon>
        <taxon>Buguloidea</taxon>
        <taxon>Bugulidae</taxon>
        <taxon>Bugula</taxon>
    </lineage>
</organism>
<evidence type="ECO:0000256" key="6">
    <source>
        <dbReference type="ARBA" id="ARBA00022737"/>
    </source>
</evidence>
<keyword evidence="6" id="KW-0677">Repeat</keyword>
<dbReference type="SUPFAM" id="SSF46774">
    <property type="entry name" value="ARID-like"/>
    <property type="match status" value="1"/>
</dbReference>
<evidence type="ECO:0000313" key="23">
    <source>
        <dbReference type="Proteomes" id="UP000593567"/>
    </source>
</evidence>
<evidence type="ECO:0000256" key="4">
    <source>
        <dbReference type="ARBA" id="ARBA00012902"/>
    </source>
</evidence>
<evidence type="ECO:0000259" key="21">
    <source>
        <dbReference type="PROSITE" id="PS51184"/>
    </source>
</evidence>
<feature type="region of interest" description="Disordered" evidence="16">
    <location>
        <begin position="1313"/>
        <end position="1358"/>
    </location>
</feature>
<dbReference type="PROSITE" id="PS50089">
    <property type="entry name" value="ZF_RING_2"/>
    <property type="match status" value="1"/>
</dbReference>
<comment type="catalytic activity">
    <reaction evidence="14">
        <text>N(6),N(6),N(6)-trimethyl-L-lysyl(4)-[histone H3] + 3 2-oxoglutarate + 3 O2 = L-lysyl(4)-[histone H3] + 3 formaldehyde + 3 succinate + 3 CO2</text>
        <dbReference type="Rhea" id="RHEA:60208"/>
        <dbReference type="Rhea" id="RHEA-COMP:15537"/>
        <dbReference type="Rhea" id="RHEA-COMP:15547"/>
        <dbReference type="ChEBI" id="CHEBI:15379"/>
        <dbReference type="ChEBI" id="CHEBI:16526"/>
        <dbReference type="ChEBI" id="CHEBI:16810"/>
        <dbReference type="ChEBI" id="CHEBI:16842"/>
        <dbReference type="ChEBI" id="CHEBI:29969"/>
        <dbReference type="ChEBI" id="CHEBI:30031"/>
        <dbReference type="ChEBI" id="CHEBI:61961"/>
        <dbReference type="EC" id="1.14.11.67"/>
    </reaction>
</comment>
<evidence type="ECO:0000259" key="17">
    <source>
        <dbReference type="PROSITE" id="PS50016"/>
    </source>
</evidence>
<evidence type="ECO:0000256" key="7">
    <source>
        <dbReference type="ARBA" id="ARBA00022771"/>
    </source>
</evidence>
<evidence type="ECO:0000259" key="20">
    <source>
        <dbReference type="PROSITE" id="PS51183"/>
    </source>
</evidence>
<dbReference type="PROSITE" id="PS51183">
    <property type="entry name" value="JMJN"/>
    <property type="match status" value="1"/>
</dbReference>
<keyword evidence="9" id="KW-0156">Chromatin regulator</keyword>
<dbReference type="Pfam" id="PF08429">
    <property type="entry name" value="PLU-1"/>
    <property type="match status" value="1"/>
</dbReference>
<dbReference type="SUPFAM" id="SSF51197">
    <property type="entry name" value="Clavaminate synthase-like"/>
    <property type="match status" value="1"/>
</dbReference>
<feature type="domain" description="RING-type" evidence="18">
    <location>
        <begin position="253"/>
        <end position="297"/>
    </location>
</feature>
<dbReference type="PANTHER" id="PTHR10694">
    <property type="entry name" value="LYSINE-SPECIFIC DEMETHYLASE"/>
    <property type="match status" value="1"/>
</dbReference>
<dbReference type="Gene3D" id="3.30.40.10">
    <property type="entry name" value="Zinc/RING finger domain, C3HC4 (zinc finger)"/>
    <property type="match status" value="3"/>
</dbReference>
<evidence type="ECO:0000259" key="18">
    <source>
        <dbReference type="PROSITE" id="PS50089"/>
    </source>
</evidence>
<feature type="region of interest" description="Disordered" evidence="16">
    <location>
        <begin position="221"/>
        <end position="241"/>
    </location>
</feature>
<keyword evidence="11" id="KW-0560">Oxidoreductase</keyword>
<keyword evidence="10" id="KW-0223">Dioxygenase</keyword>